<keyword evidence="5 6" id="KW-0472">Membrane</keyword>
<comment type="caution">
    <text evidence="8">The sequence shown here is derived from an EMBL/GenBank/DDBJ whole genome shotgun (WGS) entry which is preliminary data.</text>
</comment>
<dbReference type="NCBIfam" id="TIGR00360">
    <property type="entry name" value="ComEC_N-term"/>
    <property type="match status" value="1"/>
</dbReference>
<dbReference type="eggNOG" id="COG0658">
    <property type="taxonomic scope" value="Bacteria"/>
</dbReference>
<dbReference type="PANTHER" id="PTHR30619:SF7">
    <property type="entry name" value="BETA-LACTAMASE DOMAIN PROTEIN"/>
    <property type="match status" value="1"/>
</dbReference>
<dbReference type="RefSeq" id="WP_004424839.1">
    <property type="nucleotide sequence ID" value="NZ_AORI01000011.1"/>
</dbReference>
<evidence type="ECO:0000256" key="6">
    <source>
        <dbReference type="SAM" id="Phobius"/>
    </source>
</evidence>
<dbReference type="Proteomes" id="UP000013131">
    <property type="component" value="Unassembled WGS sequence"/>
</dbReference>
<evidence type="ECO:0000259" key="7">
    <source>
        <dbReference type="Pfam" id="PF03772"/>
    </source>
</evidence>
<dbReference type="GO" id="GO:0005886">
    <property type="term" value="C:plasma membrane"/>
    <property type="evidence" value="ECO:0007669"/>
    <property type="project" value="UniProtKB-SubCell"/>
</dbReference>
<accession>N9VBA3</accession>
<sequence>MKRAIRNIRNWGKNLFNSSIKYRYIDLIFPAILAALFIFVLLIKKNSIICIICLLIIFLFNLTRLKFWILLLLFFAIIFLSYAVYQAIFNQYNNLGIEGIFSLKANYKNSFIFKKDNINFQINKDILKEKFLFLDNQINQIHNFYIKGKLVKLNNLSDFNFSNQIFFYSNITNIKYVDSYPTFSISNSKNPVVNEYLNLIILNKFNRNSLVYQKLSNLNILHLFTISGFHFNLIYLFVNSLLKNKKRLSLLADFIGISLLIIYLVILDFKISATRSILFILLIFINKNIFNSKLENTTLLAICAFIIAAINPYLIFSYSYILSFSITLVILISVLLFRNYNFYWKTIFLLVLAHIYATLITHTFNENYNVFSFFIQLLLIPIISFNYIFSLLFFKLTFLVERTIIILDTFLDLLQDSSVFIKFSISTELCILFFIPLFILRKMEIENLYKKFYEFRSS</sequence>
<evidence type="ECO:0000313" key="8">
    <source>
        <dbReference type="EMBL" id="ENY68666.1"/>
    </source>
</evidence>
<evidence type="ECO:0000256" key="2">
    <source>
        <dbReference type="ARBA" id="ARBA00022475"/>
    </source>
</evidence>
<keyword evidence="3 6" id="KW-0812">Transmembrane</keyword>
<feature type="transmembrane region" description="Helical" evidence="6">
    <location>
        <begin position="250"/>
        <end position="267"/>
    </location>
</feature>
<feature type="transmembrane region" description="Helical" evidence="6">
    <location>
        <begin position="420"/>
        <end position="440"/>
    </location>
</feature>
<evidence type="ECO:0000256" key="1">
    <source>
        <dbReference type="ARBA" id="ARBA00004651"/>
    </source>
</evidence>
<comment type="subcellular location">
    <subcellularLocation>
        <location evidence="1">Cell membrane</location>
        <topology evidence="1">Multi-pass membrane protein</topology>
    </subcellularLocation>
</comment>
<gene>
    <name evidence="8" type="ORF">MAU_4610</name>
</gene>
<evidence type="ECO:0000256" key="5">
    <source>
        <dbReference type="ARBA" id="ARBA00023136"/>
    </source>
</evidence>
<feature type="transmembrane region" description="Helical" evidence="6">
    <location>
        <begin position="273"/>
        <end position="290"/>
    </location>
</feature>
<feature type="transmembrane region" description="Helical" evidence="6">
    <location>
        <begin position="321"/>
        <end position="340"/>
    </location>
</feature>
<proteinExistence type="predicted"/>
<organism evidence="8 9">
    <name type="scientific">Metamycoplasma auris 15026</name>
    <dbReference type="NCBI Taxonomy" id="1188233"/>
    <lineage>
        <taxon>Bacteria</taxon>
        <taxon>Bacillati</taxon>
        <taxon>Mycoplasmatota</taxon>
        <taxon>Mycoplasmoidales</taxon>
        <taxon>Metamycoplasmataceae</taxon>
        <taxon>Metamycoplasma</taxon>
    </lineage>
</organism>
<feature type="domain" description="ComEC/Rec2-related protein" evidence="7">
    <location>
        <begin position="211"/>
        <end position="401"/>
    </location>
</feature>
<feature type="transmembrane region" description="Helical" evidence="6">
    <location>
        <begin position="347"/>
        <end position="364"/>
    </location>
</feature>
<evidence type="ECO:0000313" key="9">
    <source>
        <dbReference type="Proteomes" id="UP000013131"/>
    </source>
</evidence>
<keyword evidence="2" id="KW-1003">Cell membrane</keyword>
<dbReference type="InterPro" id="IPR052159">
    <property type="entry name" value="Competence_DNA_uptake"/>
</dbReference>
<feature type="transmembrane region" description="Helical" evidence="6">
    <location>
        <begin position="370"/>
        <end position="389"/>
    </location>
</feature>
<dbReference type="OrthoDB" id="396422at2"/>
<protein>
    <recommendedName>
        <fullName evidence="7">ComEC/Rec2-related protein domain-containing protein</fullName>
    </recommendedName>
</protein>
<evidence type="ECO:0000256" key="3">
    <source>
        <dbReference type="ARBA" id="ARBA00022692"/>
    </source>
</evidence>
<dbReference type="PATRIC" id="fig|1188233.3.peg.447"/>
<feature type="transmembrane region" description="Helical" evidence="6">
    <location>
        <begin position="46"/>
        <end position="62"/>
    </location>
</feature>
<dbReference type="STRING" id="1188233.MAU_4610"/>
<keyword evidence="9" id="KW-1185">Reference proteome</keyword>
<dbReference type="AlphaFoldDB" id="N9VBA3"/>
<feature type="transmembrane region" description="Helical" evidence="6">
    <location>
        <begin position="220"/>
        <end position="238"/>
    </location>
</feature>
<evidence type="ECO:0000256" key="4">
    <source>
        <dbReference type="ARBA" id="ARBA00022989"/>
    </source>
</evidence>
<dbReference type="NCBIfam" id="NF045979">
    <property type="entry name" value="ComEC_MAG0480"/>
    <property type="match status" value="1"/>
</dbReference>
<dbReference type="PANTHER" id="PTHR30619">
    <property type="entry name" value="DNA INTERNALIZATION/COMPETENCE PROTEIN COMEC/REC2"/>
    <property type="match status" value="1"/>
</dbReference>
<feature type="transmembrane region" description="Helical" evidence="6">
    <location>
        <begin position="21"/>
        <end position="40"/>
    </location>
</feature>
<feature type="transmembrane region" description="Helical" evidence="6">
    <location>
        <begin position="67"/>
        <end position="85"/>
    </location>
</feature>
<dbReference type="EMBL" id="AORI01000011">
    <property type="protein sequence ID" value="ENY68666.1"/>
    <property type="molecule type" value="Genomic_DNA"/>
</dbReference>
<reference evidence="8 9" key="1">
    <citation type="journal article" date="2013" name="Genome Announc.">
        <title>Draft Genome Sequences of Mycoplasma auris and Mycoplasma yeatsii, Two Species of the Ear Canal of Caprinae.</title>
        <authorList>
            <person name="Dordet-Frisoni E."/>
            <person name="Baranowski E."/>
            <person name="Barre A."/>
            <person name="Blanchard A."/>
            <person name="Breton M."/>
            <person name="Couture C."/>
            <person name="Dupuy V."/>
            <person name="Gaurivaud P."/>
            <person name="Jacob D."/>
            <person name="Lemaitre C."/>
            <person name="Manso-Silvan L."/>
            <person name="Nikolski M."/>
            <person name="Nouvel L.X."/>
            <person name="Poumarat F."/>
            <person name="Sirand-Pugnet P."/>
            <person name="Thebault P."/>
            <person name="Theil S."/>
            <person name="Thiaucourt F."/>
            <person name="Citti C."/>
            <person name="Tardy F."/>
        </authorList>
    </citation>
    <scope>NUCLEOTIDE SEQUENCE [LARGE SCALE GENOMIC DNA]</scope>
    <source>
        <strain evidence="8 9">15026</strain>
    </source>
</reference>
<name>N9VBA3_9BACT</name>
<keyword evidence="4 6" id="KW-1133">Transmembrane helix</keyword>
<dbReference type="Pfam" id="PF03772">
    <property type="entry name" value="Competence"/>
    <property type="match status" value="1"/>
</dbReference>
<feature type="transmembrane region" description="Helical" evidence="6">
    <location>
        <begin position="297"/>
        <end position="315"/>
    </location>
</feature>
<dbReference type="InterPro" id="IPR004477">
    <property type="entry name" value="ComEC_N"/>
</dbReference>